<reference evidence="2" key="1">
    <citation type="journal article" date="2023" name="Mol. Phylogenet. Evol.">
        <title>Genome-scale phylogeny and comparative genomics of the fungal order Sordariales.</title>
        <authorList>
            <person name="Hensen N."/>
            <person name="Bonometti L."/>
            <person name="Westerberg I."/>
            <person name="Brannstrom I.O."/>
            <person name="Guillou S."/>
            <person name="Cros-Aarteil S."/>
            <person name="Calhoun S."/>
            <person name="Haridas S."/>
            <person name="Kuo A."/>
            <person name="Mondo S."/>
            <person name="Pangilinan J."/>
            <person name="Riley R."/>
            <person name="LaButti K."/>
            <person name="Andreopoulos B."/>
            <person name="Lipzen A."/>
            <person name="Chen C."/>
            <person name="Yan M."/>
            <person name="Daum C."/>
            <person name="Ng V."/>
            <person name="Clum A."/>
            <person name="Steindorff A."/>
            <person name="Ohm R.A."/>
            <person name="Martin F."/>
            <person name="Silar P."/>
            <person name="Natvig D.O."/>
            <person name="Lalanne C."/>
            <person name="Gautier V."/>
            <person name="Ament-Velasquez S.L."/>
            <person name="Kruys A."/>
            <person name="Hutchinson M.I."/>
            <person name="Powell A.J."/>
            <person name="Barry K."/>
            <person name="Miller A.N."/>
            <person name="Grigoriev I.V."/>
            <person name="Debuchy R."/>
            <person name="Gladieux P."/>
            <person name="Hiltunen Thoren M."/>
            <person name="Johannesson H."/>
        </authorList>
    </citation>
    <scope>NUCLEOTIDE SEQUENCE</scope>
    <source>
        <strain evidence="2">PSN243</strain>
    </source>
</reference>
<dbReference type="AlphaFoldDB" id="A0AAV9G555"/>
<feature type="domain" description="Clr5" evidence="1">
    <location>
        <begin position="13"/>
        <end position="64"/>
    </location>
</feature>
<protein>
    <submittedName>
        <fullName evidence="2">Clr5 domain-containing protein</fullName>
    </submittedName>
</protein>
<feature type="non-terminal residue" evidence="2">
    <location>
        <position position="305"/>
    </location>
</feature>
<dbReference type="PANTHER" id="PTHR38788">
    <property type="entry name" value="CLR5 DOMAIN-CONTAINING PROTEIN"/>
    <property type="match status" value="1"/>
</dbReference>
<reference evidence="2" key="2">
    <citation type="submission" date="2023-05" db="EMBL/GenBank/DDBJ databases">
        <authorList>
            <consortium name="Lawrence Berkeley National Laboratory"/>
            <person name="Steindorff A."/>
            <person name="Hensen N."/>
            <person name="Bonometti L."/>
            <person name="Westerberg I."/>
            <person name="Brannstrom I.O."/>
            <person name="Guillou S."/>
            <person name="Cros-Aarteil S."/>
            <person name="Calhoun S."/>
            <person name="Haridas S."/>
            <person name="Kuo A."/>
            <person name="Mondo S."/>
            <person name="Pangilinan J."/>
            <person name="Riley R."/>
            <person name="Labutti K."/>
            <person name="Andreopoulos B."/>
            <person name="Lipzen A."/>
            <person name="Chen C."/>
            <person name="Yanf M."/>
            <person name="Daum C."/>
            <person name="Ng V."/>
            <person name="Clum A."/>
            <person name="Ohm R."/>
            <person name="Martin F."/>
            <person name="Silar P."/>
            <person name="Natvig D."/>
            <person name="Lalanne C."/>
            <person name="Gautier V."/>
            <person name="Ament-Velasquez S.L."/>
            <person name="Kruys A."/>
            <person name="Hutchinson M.I."/>
            <person name="Powell A.J."/>
            <person name="Barry K."/>
            <person name="Miller A.N."/>
            <person name="Grigoriev I.V."/>
            <person name="Debuchy R."/>
            <person name="Gladieux P."/>
            <person name="Thoren M.H."/>
            <person name="Johannesson H."/>
        </authorList>
    </citation>
    <scope>NUCLEOTIDE SEQUENCE</scope>
    <source>
        <strain evidence="2">PSN243</strain>
    </source>
</reference>
<proteinExistence type="predicted"/>
<dbReference type="EMBL" id="MU866020">
    <property type="protein sequence ID" value="KAK4442340.1"/>
    <property type="molecule type" value="Genomic_DNA"/>
</dbReference>
<keyword evidence="3" id="KW-1185">Reference proteome</keyword>
<dbReference type="PANTHER" id="PTHR38788:SF3">
    <property type="entry name" value="CLR5 DOMAIN-CONTAINING PROTEIN"/>
    <property type="match status" value="1"/>
</dbReference>
<evidence type="ECO:0000313" key="2">
    <source>
        <dbReference type="EMBL" id="KAK4442340.1"/>
    </source>
</evidence>
<accession>A0AAV9G555</accession>
<comment type="caution">
    <text evidence="2">The sequence shown here is derived from an EMBL/GenBank/DDBJ whole genome shotgun (WGS) entry which is preliminary data.</text>
</comment>
<dbReference type="Proteomes" id="UP001321760">
    <property type="component" value="Unassembled WGS sequence"/>
</dbReference>
<sequence length="305" mass="34645">MATTSHQTAWAKPNDWEDVKLILERLYLTEGKKLREVKEEMEEKYSFKATNKMYTSRFTAWGWRNNLTSDEVLETLHLSNIPAEINAGQIQERIVARSHVQHSRLENYIRRNGKAKHRFLAGELPRGTIGALTHQARPTSGLSLIGPMQDTEDVLRCLKAYIDKCFFSGSWDTSPNGLSLDRQGGDTTGLIEIRCRFDTVTLLTLWDEDAPILHILDPAFLGLRTVIQRDMPLAFSFILANLLTLQRWNSEVLIGITLEFLCKSSRQILGNQHPLSGLWKAVSRLPFNGDVDPFEAVLLRPVSTL</sequence>
<dbReference type="Pfam" id="PF14420">
    <property type="entry name" value="Clr5"/>
    <property type="match status" value="1"/>
</dbReference>
<evidence type="ECO:0000313" key="3">
    <source>
        <dbReference type="Proteomes" id="UP001321760"/>
    </source>
</evidence>
<gene>
    <name evidence="2" type="ORF">QBC34DRAFT_455125</name>
</gene>
<name>A0AAV9G555_9PEZI</name>
<evidence type="ECO:0000259" key="1">
    <source>
        <dbReference type="Pfam" id="PF14420"/>
    </source>
</evidence>
<organism evidence="2 3">
    <name type="scientific">Podospora aff. communis PSN243</name>
    <dbReference type="NCBI Taxonomy" id="3040156"/>
    <lineage>
        <taxon>Eukaryota</taxon>
        <taxon>Fungi</taxon>
        <taxon>Dikarya</taxon>
        <taxon>Ascomycota</taxon>
        <taxon>Pezizomycotina</taxon>
        <taxon>Sordariomycetes</taxon>
        <taxon>Sordariomycetidae</taxon>
        <taxon>Sordariales</taxon>
        <taxon>Podosporaceae</taxon>
        <taxon>Podospora</taxon>
    </lineage>
</organism>
<dbReference type="InterPro" id="IPR025676">
    <property type="entry name" value="Clr5_dom"/>
</dbReference>